<dbReference type="PANTHER" id="PTHR11324:SF16">
    <property type="entry name" value="PDZ DOMAIN-CONTAINING PROTEIN 2"/>
    <property type="match status" value="1"/>
</dbReference>
<feature type="domain" description="PDZ" evidence="2">
    <location>
        <begin position="49"/>
        <end position="137"/>
    </location>
</feature>
<organism evidence="5 7">
    <name type="scientific">Bursaphelenchus xylophilus</name>
    <name type="common">Pinewood nematode worm</name>
    <name type="synonym">Aphelenchoides xylophilus</name>
    <dbReference type="NCBI Taxonomy" id="6326"/>
    <lineage>
        <taxon>Eukaryota</taxon>
        <taxon>Metazoa</taxon>
        <taxon>Ecdysozoa</taxon>
        <taxon>Nematoda</taxon>
        <taxon>Chromadorea</taxon>
        <taxon>Rhabditida</taxon>
        <taxon>Tylenchina</taxon>
        <taxon>Tylenchomorpha</taxon>
        <taxon>Aphelenchoidea</taxon>
        <taxon>Aphelenchoididae</taxon>
        <taxon>Bursaphelenchus</taxon>
    </lineage>
</organism>
<protein>
    <submittedName>
        <fullName evidence="3">(pine wood nematode) hypothetical protein</fullName>
    </submittedName>
    <submittedName>
        <fullName evidence="7">PDZ domain-containing protein</fullName>
    </submittedName>
</protein>
<name>A0A1I7S860_BURXY</name>
<dbReference type="SUPFAM" id="SSF50156">
    <property type="entry name" value="PDZ domain-like"/>
    <property type="match status" value="1"/>
</dbReference>
<dbReference type="Gene3D" id="2.30.42.10">
    <property type="match status" value="1"/>
</dbReference>
<dbReference type="InterPro" id="IPR036034">
    <property type="entry name" value="PDZ_sf"/>
</dbReference>
<keyword evidence="6" id="KW-1185">Reference proteome</keyword>
<dbReference type="OrthoDB" id="6022711at2759"/>
<proteinExistence type="predicted"/>
<dbReference type="PANTHER" id="PTHR11324">
    <property type="entry name" value="IL16-RELATED"/>
    <property type="match status" value="1"/>
</dbReference>
<dbReference type="Proteomes" id="UP000582659">
    <property type="component" value="Unassembled WGS sequence"/>
</dbReference>
<evidence type="ECO:0000313" key="4">
    <source>
        <dbReference type="EMBL" id="CAG9080532.1"/>
    </source>
</evidence>
<evidence type="ECO:0000256" key="1">
    <source>
        <dbReference type="SAM" id="MobiDB-lite"/>
    </source>
</evidence>
<evidence type="ECO:0000313" key="7">
    <source>
        <dbReference type="WBParaSite" id="BXY_0920300.1"/>
    </source>
</evidence>
<dbReference type="WBParaSite" id="BXY_0920300.1">
    <property type="protein sequence ID" value="BXY_0920300.1"/>
    <property type="gene ID" value="BXY_0920300"/>
</dbReference>
<dbReference type="PROSITE" id="PS50106">
    <property type="entry name" value="PDZ"/>
    <property type="match status" value="1"/>
</dbReference>
<evidence type="ECO:0000313" key="3">
    <source>
        <dbReference type="EMBL" id="CAD5208177.1"/>
    </source>
</evidence>
<dbReference type="AlphaFoldDB" id="A0A1I7S860"/>
<reference evidence="4" key="2">
    <citation type="submission" date="2020-08" db="EMBL/GenBank/DDBJ databases">
        <authorList>
            <person name="Kikuchi T."/>
        </authorList>
    </citation>
    <scope>NUCLEOTIDE SEQUENCE</scope>
    <source>
        <strain evidence="3">Ka4C1</strain>
    </source>
</reference>
<gene>
    <name evidence="3" type="ORF">BXYJ_LOCUS413</name>
</gene>
<dbReference type="Proteomes" id="UP000095284">
    <property type="component" value="Unplaced"/>
</dbReference>
<dbReference type="EMBL" id="CAJFDI010000001">
    <property type="protein sequence ID" value="CAD5208177.1"/>
    <property type="molecule type" value="Genomic_DNA"/>
</dbReference>
<evidence type="ECO:0000313" key="5">
    <source>
        <dbReference type="Proteomes" id="UP000095284"/>
    </source>
</evidence>
<dbReference type="SMR" id="A0A1I7S860"/>
<reference evidence="7" key="1">
    <citation type="submission" date="2016-11" db="UniProtKB">
        <authorList>
            <consortium name="WormBaseParasite"/>
        </authorList>
    </citation>
    <scope>IDENTIFICATION</scope>
</reference>
<dbReference type="Pfam" id="PF00595">
    <property type="entry name" value="PDZ"/>
    <property type="match status" value="1"/>
</dbReference>
<evidence type="ECO:0000259" key="2">
    <source>
        <dbReference type="PROSITE" id="PS50106"/>
    </source>
</evidence>
<dbReference type="EMBL" id="CAJFCV020000001">
    <property type="protein sequence ID" value="CAG9080532.1"/>
    <property type="molecule type" value="Genomic_DNA"/>
</dbReference>
<accession>A0A1I7S860</accession>
<dbReference type="InterPro" id="IPR001478">
    <property type="entry name" value="PDZ"/>
</dbReference>
<feature type="region of interest" description="Disordered" evidence="1">
    <location>
        <begin position="18"/>
        <end position="68"/>
    </location>
</feature>
<evidence type="ECO:0000313" key="6">
    <source>
        <dbReference type="Proteomes" id="UP000659654"/>
    </source>
</evidence>
<sequence>MTCISSPEPLGVIQTVLLRRQEEDGRSNRNPSSSDYSPEFNRPEKGSDTSSSRRSRRKPMNLGFSIVGGIDSPKGPMPIFVKTIYPDGIAARSGLLQKGDEIVALNGHTFSGFTHAQALNAFKGLDKSSDVVLNIRRNWPKPTLERTTESSRSEVVKEPGFGAGDLFKLCTGPAAGAANLASAPTLGANKGMDFMCKSILAWDLVRSKGVW</sequence>
<dbReference type="SMART" id="SM00228">
    <property type="entry name" value="PDZ"/>
    <property type="match status" value="1"/>
</dbReference>
<dbReference type="Proteomes" id="UP000659654">
    <property type="component" value="Unassembled WGS sequence"/>
</dbReference>